<dbReference type="KEGG" id="nsa:Nitsa_2087"/>
<accession>E6X3B5</accession>
<reference evidence="3" key="2">
    <citation type="submission" date="2011-01" db="EMBL/GenBank/DDBJ databases">
        <title>The complete genome of Nitratifractor salsuginis DSM 16511.</title>
        <authorList>
            <consortium name="US DOE Joint Genome Institute (JGI-PGF)"/>
            <person name="Lucas S."/>
            <person name="Copeland A."/>
            <person name="Lapidus A."/>
            <person name="Bruce D."/>
            <person name="Goodwin L."/>
            <person name="Pitluck S."/>
            <person name="Kyrpides N."/>
            <person name="Mavromatis K."/>
            <person name="Ivanova N."/>
            <person name="Mikhailova N."/>
            <person name="Zeytun A."/>
            <person name="Detter J.C."/>
            <person name="Tapia R."/>
            <person name="Han C."/>
            <person name="Land M."/>
            <person name="Hauser L."/>
            <person name="Markowitz V."/>
            <person name="Cheng J.-F."/>
            <person name="Hugenholtz P."/>
            <person name="Woyke T."/>
            <person name="Wu D."/>
            <person name="Tindall B."/>
            <person name="Schuetze A."/>
            <person name="Brambilla E."/>
            <person name="Klenk H.-P."/>
            <person name="Eisen J.A."/>
        </authorList>
    </citation>
    <scope>NUCLEOTIDE SEQUENCE [LARGE SCALE GENOMIC DNA]</scope>
    <source>
        <strain evidence="3">DSM 16511 / JCM 12458 / E9I37-1</strain>
    </source>
</reference>
<protein>
    <recommendedName>
        <fullName evidence="1">Phytase-like domain-containing protein</fullName>
    </recommendedName>
</protein>
<dbReference type="InterPro" id="IPR014567">
    <property type="entry name" value="UCP031900"/>
</dbReference>
<name>E6X3B5_NITSE</name>
<feature type="domain" description="Phytase-like" evidence="1">
    <location>
        <begin position="53"/>
        <end position="297"/>
    </location>
</feature>
<dbReference type="Proteomes" id="UP000008633">
    <property type="component" value="Chromosome"/>
</dbReference>
<keyword evidence="3" id="KW-1185">Reference proteome</keyword>
<evidence type="ECO:0000313" key="2">
    <source>
        <dbReference type="EMBL" id="ADV47328.1"/>
    </source>
</evidence>
<dbReference type="HOGENOM" id="CLU_069146_0_0_7"/>
<dbReference type="PIRSF" id="PIRSF031900">
    <property type="entry name" value="UCP031900"/>
    <property type="match status" value="1"/>
</dbReference>
<reference evidence="2 3" key="1">
    <citation type="journal article" date="2011" name="Stand. Genomic Sci.">
        <title>Complete genome sequence of Nitratifractor salsuginis type strain (E9I37-1).</title>
        <authorList>
            <person name="Anderson I."/>
            <person name="Sikorski J."/>
            <person name="Zeytun A."/>
            <person name="Nolan M."/>
            <person name="Lapidus A."/>
            <person name="Lucas S."/>
            <person name="Hammon N."/>
            <person name="Deshpande S."/>
            <person name="Cheng J.F."/>
            <person name="Tapia R."/>
            <person name="Han C."/>
            <person name="Goodwin L."/>
            <person name="Pitluck S."/>
            <person name="Liolios K."/>
            <person name="Pagani I."/>
            <person name="Ivanova N."/>
            <person name="Huntemann M."/>
            <person name="Mavromatis K."/>
            <person name="Ovchinikova G."/>
            <person name="Pati A."/>
            <person name="Chen A."/>
            <person name="Palaniappan K."/>
            <person name="Land M."/>
            <person name="Hauser L."/>
            <person name="Brambilla E.M."/>
            <person name="Ngatchou-Djao O.D."/>
            <person name="Rohde M."/>
            <person name="Tindall B.J."/>
            <person name="Goker M."/>
            <person name="Detter J.C."/>
            <person name="Woyke T."/>
            <person name="Bristow J."/>
            <person name="Eisen J.A."/>
            <person name="Markowitz V."/>
            <person name="Hugenholtz P."/>
            <person name="Klenk H.P."/>
            <person name="Kyrpides N.C."/>
        </authorList>
    </citation>
    <scope>NUCLEOTIDE SEQUENCE [LARGE SCALE GENOMIC DNA]</scope>
    <source>
        <strain evidence="3">DSM 16511 / JCM 12458 / E9I37-1</strain>
    </source>
</reference>
<gene>
    <name evidence="2" type="ordered locus">Nitsa_2087</name>
</gene>
<sequence>MRILLLLLGLWSFVSAEVYPVNICPEGQKSDRVGSLRILDQKELIYPEIDGKHFAEISDLAYLKKRHWLFMVSDEGKLFRFRALFGPEKIRELTPLDASRLRRKNGKKLKKWRRDSEGLALDGKGRLYVSFEEKPRIARITYDGRIVKYLPLPRVIDRQSRFRSKNKGLEALAWHPKYGLVTAAEYPVKASKKSLQHLYSLRGRQWSFRRGKERHSAITALEVLDNGNFLVLERAYNGLLEPMVITLREVQIDRCRHGLCPTKTLARLDSSKGWAVDNFEGLAKVGPDRFVMVSDDNDNFFQKTLLIYFQVLGH</sequence>
<dbReference type="OrthoDB" id="9798693at2"/>
<dbReference type="InterPro" id="IPR027372">
    <property type="entry name" value="Phytase-like_dom"/>
</dbReference>
<dbReference type="EMBL" id="CP002452">
    <property type="protein sequence ID" value="ADV47328.1"/>
    <property type="molecule type" value="Genomic_DNA"/>
</dbReference>
<dbReference type="STRING" id="749222.Nitsa_2087"/>
<dbReference type="RefSeq" id="WP_013555013.1">
    <property type="nucleotide sequence ID" value="NC_014935.1"/>
</dbReference>
<evidence type="ECO:0000259" key="1">
    <source>
        <dbReference type="Pfam" id="PF13449"/>
    </source>
</evidence>
<dbReference type="SUPFAM" id="SSF101898">
    <property type="entry name" value="NHL repeat"/>
    <property type="match status" value="1"/>
</dbReference>
<organism evidence="2 3">
    <name type="scientific">Nitratifractor salsuginis (strain DSM 16511 / JCM 12458 / E9I37-1)</name>
    <dbReference type="NCBI Taxonomy" id="749222"/>
    <lineage>
        <taxon>Bacteria</taxon>
        <taxon>Pseudomonadati</taxon>
        <taxon>Campylobacterota</taxon>
        <taxon>Epsilonproteobacteria</taxon>
        <taxon>Campylobacterales</taxon>
        <taxon>Sulfurovaceae</taxon>
        <taxon>Nitratifractor</taxon>
    </lineage>
</organism>
<proteinExistence type="predicted"/>
<dbReference type="AlphaFoldDB" id="E6X3B5"/>
<evidence type="ECO:0000313" key="3">
    <source>
        <dbReference type="Proteomes" id="UP000008633"/>
    </source>
</evidence>
<dbReference type="Pfam" id="PF13449">
    <property type="entry name" value="Phytase-like"/>
    <property type="match status" value="1"/>
</dbReference>
<dbReference type="eggNOG" id="COG4246">
    <property type="taxonomic scope" value="Bacteria"/>
</dbReference>